<dbReference type="PANTHER" id="PTHR12592">
    <property type="entry name" value="ATP-DEPENDENT (S)-NAD(P)H-HYDRATE DEHYDRATASE FAMILY MEMBER"/>
    <property type="match status" value="1"/>
</dbReference>
<gene>
    <name evidence="6" type="primary">nnrD</name>
    <name evidence="8" type="ORF">BJ960_001225</name>
</gene>
<dbReference type="PANTHER" id="PTHR12592:SF0">
    <property type="entry name" value="ATP-DEPENDENT (S)-NAD(P)H-HYDRATE DEHYDRATASE"/>
    <property type="match status" value="1"/>
</dbReference>
<keyword evidence="8" id="KW-0808">Transferase</keyword>
<evidence type="ECO:0000256" key="2">
    <source>
        <dbReference type="ARBA" id="ARBA00022840"/>
    </source>
</evidence>
<dbReference type="GO" id="GO:0016301">
    <property type="term" value="F:kinase activity"/>
    <property type="evidence" value="ECO:0007669"/>
    <property type="project" value="UniProtKB-KW"/>
</dbReference>
<feature type="domain" description="YjeF C-terminal" evidence="7">
    <location>
        <begin position="8"/>
        <end position="299"/>
    </location>
</feature>
<keyword evidence="9" id="KW-1185">Reference proteome</keyword>
<protein>
    <recommendedName>
        <fullName evidence="6">ADP-dependent (S)-NAD(P)H-hydrate dehydratase</fullName>
        <ecNumber evidence="6">4.2.1.136</ecNumber>
    </recommendedName>
    <alternativeName>
        <fullName evidence="6">ADP-dependent NAD(P)HX dehydratase</fullName>
    </alternativeName>
</protein>
<feature type="binding site" evidence="6">
    <location>
        <position position="224"/>
    </location>
    <ligand>
        <name>(6S)-NADPHX</name>
        <dbReference type="ChEBI" id="CHEBI:64076"/>
    </ligand>
</feature>
<comment type="function">
    <text evidence="6">Catalyzes the dehydration of the S-form of NAD(P)HX at the expense of ADP, which is converted to AMP. Together with NAD(P)HX epimerase, which catalyzes the epimerization of the S- and R-forms, the enzyme allows the repair of both epimers of NAD(P)HX, a damaged form of NAD(P)H that is a result of enzymatic or heat-dependent hydration.</text>
</comment>
<dbReference type="EMBL" id="JACCBD010000001">
    <property type="protein sequence ID" value="NYD26422.1"/>
    <property type="molecule type" value="Genomic_DNA"/>
</dbReference>
<dbReference type="RefSeq" id="WP_185986632.1">
    <property type="nucleotide sequence ID" value="NZ_BAAALZ010000002.1"/>
</dbReference>
<accession>A0A852RIB6</accession>
<keyword evidence="4 6" id="KW-0520">NAD</keyword>
<dbReference type="GO" id="GO:0052855">
    <property type="term" value="F:ADP-dependent NAD(P)H-hydrate dehydratase activity"/>
    <property type="evidence" value="ECO:0007669"/>
    <property type="project" value="UniProtKB-UniRule"/>
</dbReference>
<sequence length="304" mass="30734">MHDHTRWTASDAAPYLTTPTARDHKYSRGVLGVRTGSAAYPGAAALGVEAAWRTGVGLVQFAPQLGEADPRFGLPTPAAAVLAARPETVVTRDASRATAWLIGSGTDPAERDAAETEALTDLFTDAHPLVVDAGALELCLERRDAARRTAPVAITPHAGEFARLWRGLGEPQPADDAEAAAALAARLDVTVLLKGSVTTVASPVGGIITVGPATPWLATAGTGDVLAGILGALAARHAQVIVDRDRAGAFAELCATAAMLHDTAARLAAGVGAGAAVSAGRPIVAGDVARHVPAAVEALARSGG</sequence>
<evidence type="ECO:0000256" key="1">
    <source>
        <dbReference type="ARBA" id="ARBA00022741"/>
    </source>
</evidence>
<dbReference type="Gene3D" id="3.40.1190.20">
    <property type="match status" value="1"/>
</dbReference>
<comment type="similarity">
    <text evidence="6">Belongs to the NnrD/CARKD family.</text>
</comment>
<feature type="binding site" evidence="6">
    <location>
        <position position="105"/>
    </location>
    <ligand>
        <name>(6S)-NADPHX</name>
        <dbReference type="ChEBI" id="CHEBI:64076"/>
    </ligand>
</feature>
<feature type="binding site" evidence="6">
    <location>
        <begin position="194"/>
        <end position="198"/>
    </location>
    <ligand>
        <name>AMP</name>
        <dbReference type="ChEBI" id="CHEBI:456215"/>
    </ligand>
</feature>
<comment type="caution">
    <text evidence="8">The sequence shown here is derived from an EMBL/GenBank/DDBJ whole genome shotgun (WGS) entry which is preliminary data.</text>
</comment>
<dbReference type="InterPro" id="IPR000631">
    <property type="entry name" value="CARKD"/>
</dbReference>
<evidence type="ECO:0000256" key="3">
    <source>
        <dbReference type="ARBA" id="ARBA00022857"/>
    </source>
</evidence>
<feature type="binding site" evidence="6">
    <location>
        <position position="157"/>
    </location>
    <ligand>
        <name>(6S)-NADPHX</name>
        <dbReference type="ChEBI" id="CHEBI:64076"/>
    </ligand>
</feature>
<name>A0A852RIB6_9MICO</name>
<dbReference type="GO" id="GO:0110051">
    <property type="term" value="P:metabolite repair"/>
    <property type="evidence" value="ECO:0007669"/>
    <property type="project" value="TreeGrafter"/>
</dbReference>
<reference evidence="8 9" key="1">
    <citation type="submission" date="2020-07" db="EMBL/GenBank/DDBJ databases">
        <title>Sequencing the genomes of 1000 actinobacteria strains.</title>
        <authorList>
            <person name="Klenk H.-P."/>
        </authorList>
    </citation>
    <scope>NUCLEOTIDE SEQUENCE [LARGE SCALE GENOMIC DNA]</scope>
    <source>
        <strain evidence="8 9">DSM 17380</strain>
    </source>
</reference>
<dbReference type="AlphaFoldDB" id="A0A852RIB6"/>
<dbReference type="Pfam" id="PF01256">
    <property type="entry name" value="Carb_kinase"/>
    <property type="match status" value="1"/>
</dbReference>
<comment type="catalytic activity">
    <reaction evidence="6">
        <text>(6S)-NADPHX + ADP = AMP + phosphate + NADPH + H(+)</text>
        <dbReference type="Rhea" id="RHEA:32235"/>
        <dbReference type="ChEBI" id="CHEBI:15378"/>
        <dbReference type="ChEBI" id="CHEBI:43474"/>
        <dbReference type="ChEBI" id="CHEBI:57783"/>
        <dbReference type="ChEBI" id="CHEBI:64076"/>
        <dbReference type="ChEBI" id="CHEBI:456215"/>
        <dbReference type="ChEBI" id="CHEBI:456216"/>
        <dbReference type="EC" id="4.2.1.136"/>
    </reaction>
</comment>
<dbReference type="GO" id="GO:0052856">
    <property type="term" value="F:NAD(P)HX epimerase activity"/>
    <property type="evidence" value="ECO:0007669"/>
    <property type="project" value="TreeGrafter"/>
</dbReference>
<dbReference type="InterPro" id="IPR029056">
    <property type="entry name" value="Ribokinase-like"/>
</dbReference>
<evidence type="ECO:0000259" key="7">
    <source>
        <dbReference type="PROSITE" id="PS51383"/>
    </source>
</evidence>
<dbReference type="HAMAP" id="MF_01965">
    <property type="entry name" value="NADHX_dehydratase"/>
    <property type="match status" value="1"/>
</dbReference>
<keyword evidence="5 6" id="KW-0456">Lyase</keyword>
<evidence type="ECO:0000256" key="4">
    <source>
        <dbReference type="ARBA" id="ARBA00023027"/>
    </source>
</evidence>
<dbReference type="Proteomes" id="UP000586095">
    <property type="component" value="Unassembled WGS sequence"/>
</dbReference>
<keyword evidence="2 6" id="KW-0067">ATP-binding</keyword>
<dbReference type="CDD" id="cd01171">
    <property type="entry name" value="YXKO-related"/>
    <property type="match status" value="1"/>
</dbReference>
<organism evidence="8 9">
    <name type="scientific">Leucobacter aridicollis</name>
    <dbReference type="NCBI Taxonomy" id="283878"/>
    <lineage>
        <taxon>Bacteria</taxon>
        <taxon>Bacillati</taxon>
        <taxon>Actinomycetota</taxon>
        <taxon>Actinomycetes</taxon>
        <taxon>Micrococcales</taxon>
        <taxon>Microbacteriaceae</taxon>
        <taxon>Leucobacter</taxon>
    </lineage>
</organism>
<keyword evidence="3 6" id="KW-0521">NADP</keyword>
<dbReference type="GO" id="GO:0005524">
    <property type="term" value="F:ATP binding"/>
    <property type="evidence" value="ECO:0007669"/>
    <property type="project" value="UniProtKB-KW"/>
</dbReference>
<evidence type="ECO:0000256" key="5">
    <source>
        <dbReference type="ARBA" id="ARBA00023239"/>
    </source>
</evidence>
<comment type="cofactor">
    <cofactor evidence="6">
        <name>Mg(2+)</name>
        <dbReference type="ChEBI" id="CHEBI:18420"/>
    </cofactor>
</comment>
<evidence type="ECO:0000256" key="6">
    <source>
        <dbReference type="HAMAP-Rule" id="MF_01965"/>
    </source>
</evidence>
<dbReference type="InterPro" id="IPR017953">
    <property type="entry name" value="Carbohydrate_kinase_pred_CS"/>
</dbReference>
<proteinExistence type="inferred from homology"/>
<dbReference type="PROSITE" id="PS01050">
    <property type="entry name" value="YJEF_C_2"/>
    <property type="match status" value="1"/>
</dbReference>
<evidence type="ECO:0000313" key="8">
    <source>
        <dbReference type="EMBL" id="NYD26422.1"/>
    </source>
</evidence>
<feature type="binding site" evidence="6">
    <location>
        <position position="43"/>
    </location>
    <ligand>
        <name>(6S)-NADPHX</name>
        <dbReference type="ChEBI" id="CHEBI:64076"/>
    </ligand>
</feature>
<dbReference type="GO" id="GO:0046496">
    <property type="term" value="P:nicotinamide nucleotide metabolic process"/>
    <property type="evidence" value="ECO:0007669"/>
    <property type="project" value="UniProtKB-UniRule"/>
</dbReference>
<comment type="subunit">
    <text evidence="6">Homotetramer.</text>
</comment>
<dbReference type="SUPFAM" id="SSF53613">
    <property type="entry name" value="Ribokinase-like"/>
    <property type="match status" value="1"/>
</dbReference>
<comment type="catalytic activity">
    <reaction evidence="6">
        <text>(6S)-NADHX + ADP = AMP + phosphate + NADH + H(+)</text>
        <dbReference type="Rhea" id="RHEA:32223"/>
        <dbReference type="ChEBI" id="CHEBI:15378"/>
        <dbReference type="ChEBI" id="CHEBI:43474"/>
        <dbReference type="ChEBI" id="CHEBI:57945"/>
        <dbReference type="ChEBI" id="CHEBI:64074"/>
        <dbReference type="ChEBI" id="CHEBI:456215"/>
        <dbReference type="ChEBI" id="CHEBI:456216"/>
        <dbReference type="EC" id="4.2.1.136"/>
    </reaction>
</comment>
<keyword evidence="8" id="KW-0418">Kinase</keyword>
<dbReference type="PROSITE" id="PS51383">
    <property type="entry name" value="YJEF_C_3"/>
    <property type="match status" value="1"/>
</dbReference>
<dbReference type="EC" id="4.2.1.136" evidence="6"/>
<keyword evidence="1 6" id="KW-0547">Nucleotide-binding</keyword>
<evidence type="ECO:0000313" key="9">
    <source>
        <dbReference type="Proteomes" id="UP000586095"/>
    </source>
</evidence>
<feature type="binding site" evidence="6">
    <location>
        <position position="223"/>
    </location>
    <ligand>
        <name>AMP</name>
        <dbReference type="ChEBI" id="CHEBI:456215"/>
    </ligand>
</feature>